<dbReference type="Proteomes" id="UP001163223">
    <property type="component" value="Chromosome"/>
</dbReference>
<keyword evidence="2" id="KW-1185">Reference proteome</keyword>
<protein>
    <submittedName>
        <fullName evidence="1">dTDP-4-dehydrorhamnose reductase</fullName>
        <ecNumber evidence="1">1.1.1.133</ecNumber>
    </submittedName>
</protein>
<dbReference type="EC" id="1.1.1.133" evidence="1"/>
<proteinExistence type="predicted"/>
<evidence type="ECO:0000313" key="2">
    <source>
        <dbReference type="Proteomes" id="UP001163223"/>
    </source>
</evidence>
<gene>
    <name evidence="1" type="primary">rfbD</name>
    <name evidence="1" type="ORF">OXU80_00210</name>
</gene>
<reference evidence="1" key="1">
    <citation type="submission" date="2022-11" db="EMBL/GenBank/DDBJ databases">
        <title>beta-Carotene-producing bacterium, Jeongeuplla avenae sp. nov., alleviates the salt stress of Arabidopsis seedlings.</title>
        <authorList>
            <person name="Jiang L."/>
            <person name="Lee J."/>
        </authorList>
    </citation>
    <scope>NUCLEOTIDE SEQUENCE</scope>
    <source>
        <strain evidence="1">DY_R2A_6</strain>
    </source>
</reference>
<evidence type="ECO:0000313" key="1">
    <source>
        <dbReference type="EMBL" id="WAJ28713.1"/>
    </source>
</evidence>
<name>A0ACD4NPK7_9HYPH</name>
<dbReference type="EMBL" id="CP113520">
    <property type="protein sequence ID" value="WAJ28713.1"/>
    <property type="molecule type" value="Genomic_DNA"/>
</dbReference>
<sequence>MRLLVTGRSGQVAQSLAEAAGGDISVVALGRPELDITDRDSVARTIAAHRPDLVVSAGAYTAVDKAESEPEAAFAANRDGAGNVAAAAAEAGLPVIHLSTDYVFSGDAAGAYREDDPTGPQGVYGRSKLEGEAAVLAANPQAAVFRTAWVYSPFGHNFARTMLRLAAERDVLRVVADQRGTPTYAPDIAAGIFAAARLILANPGDKRLAGVFHLVAEGETDWAGFAEEILRQSALRGGPSARVERIATSDYPTPAKRPANSRLDTQKFRDTFGHVPPDWRNGASRCLDRLVGPTA</sequence>
<keyword evidence="1" id="KW-0560">Oxidoreductase</keyword>
<organism evidence="1 2">
    <name type="scientific">Antarcticirhabdus aurantiaca</name>
    <dbReference type="NCBI Taxonomy" id="2606717"/>
    <lineage>
        <taxon>Bacteria</taxon>
        <taxon>Pseudomonadati</taxon>
        <taxon>Pseudomonadota</taxon>
        <taxon>Alphaproteobacteria</taxon>
        <taxon>Hyphomicrobiales</taxon>
        <taxon>Aurantimonadaceae</taxon>
        <taxon>Antarcticirhabdus</taxon>
    </lineage>
</organism>
<accession>A0ACD4NPK7</accession>